<evidence type="ECO:0000313" key="2">
    <source>
        <dbReference type="Proteomes" id="UP000061348"/>
    </source>
</evidence>
<comment type="caution">
    <text evidence="1">The sequence shown here is derived from an EMBL/GenBank/DDBJ whole genome shotgun (WGS) entry which is preliminary data.</text>
</comment>
<organism evidence="1 2">
    <name type="scientific">Pseudomonas fluorescens</name>
    <dbReference type="NCBI Taxonomy" id="294"/>
    <lineage>
        <taxon>Bacteria</taxon>
        <taxon>Pseudomonadati</taxon>
        <taxon>Pseudomonadota</taxon>
        <taxon>Gammaproteobacteria</taxon>
        <taxon>Pseudomonadales</taxon>
        <taxon>Pseudomonadaceae</taxon>
        <taxon>Pseudomonas</taxon>
    </lineage>
</organism>
<name>A0A120G7H0_PSEFL</name>
<evidence type="ECO:0000313" key="1">
    <source>
        <dbReference type="EMBL" id="KWV87254.1"/>
    </source>
</evidence>
<gene>
    <name evidence="1" type="ORF">PFLmoz3_03102</name>
</gene>
<dbReference type="AlphaFoldDB" id="A0A120G7H0"/>
<proteinExistence type="predicted"/>
<protein>
    <submittedName>
        <fullName evidence="1">Uncharacterized protein</fullName>
    </submittedName>
</protein>
<reference evidence="1 2" key="1">
    <citation type="submission" date="2015-05" db="EMBL/GenBank/DDBJ databases">
        <title>A genomic and transcriptomic approach to investigate the blue pigment phenotype in Pseudomonas fluorescens.</title>
        <authorList>
            <person name="Andreani N.A."/>
            <person name="Cardazzo B."/>
        </authorList>
    </citation>
    <scope>NUCLEOTIDE SEQUENCE [LARGE SCALE GENOMIC DNA]</scope>
    <source>
        <strain evidence="1 2">Ps_22</strain>
    </source>
</reference>
<accession>A0A120G7H0</accession>
<sequence length="169" mass="18163">MLAARVTDHHLHLALQVVETQLTVEAMQRVIGVGHGDELHIAHFRAQVARDDKPANGQVRHAVEQQLFDAGQHLFAQAHPAATALGHKGGQRANEACAGVGGIHHQAHFGFPALLHVMGEVFQLAGVFHQLAGAAQQHFTGFGQHRLAPVDTQQGDAELVLHARYGVAH</sequence>
<dbReference type="EMBL" id="LCYA01000078">
    <property type="protein sequence ID" value="KWV87254.1"/>
    <property type="molecule type" value="Genomic_DNA"/>
</dbReference>
<dbReference type="Proteomes" id="UP000061348">
    <property type="component" value="Unassembled WGS sequence"/>
</dbReference>